<proteinExistence type="predicted"/>
<evidence type="ECO:0000256" key="1">
    <source>
        <dbReference type="SAM" id="SignalP"/>
    </source>
</evidence>
<sequence length="214" mass="24318">MKTKILLMLVFCTEIMFAQNTDTQFKKVTDVTMSNDTLFVKGFKTDGTFGKYIKKMALSDVYTNRIITYRPQVSLLTLPIKIRPKTDDYSSSAYSGLDNIGINVDFISFQWNRYFSTGRNSSHRIGAGLLIAPAVEEMTAENTKNQVANNKQFFVTTGLAFNYSYNKLTFTVVPVGFDIATNSAGKEWIYNKKYWWGFGIGVDLKILETLFEKS</sequence>
<dbReference type="AlphaFoldDB" id="A0A1H1DRS5"/>
<protein>
    <recommendedName>
        <fullName evidence="4">Outer membrane protein beta-barrel domain-containing protein</fullName>
    </recommendedName>
</protein>
<feature type="chain" id="PRO_5011725003" description="Outer membrane protein beta-barrel domain-containing protein" evidence="1">
    <location>
        <begin position="19"/>
        <end position="214"/>
    </location>
</feature>
<dbReference type="OrthoDB" id="1256438at2"/>
<reference evidence="3" key="1">
    <citation type="submission" date="2016-10" db="EMBL/GenBank/DDBJ databases">
        <authorList>
            <person name="Varghese N."/>
            <person name="Submissions S."/>
        </authorList>
    </citation>
    <scope>NUCLEOTIDE SEQUENCE [LARGE SCALE GENOMIC DNA]</scope>
    <source>
        <strain evidence="3">DSM 17072</strain>
    </source>
</reference>
<dbReference type="RefSeq" id="WP_139166245.1">
    <property type="nucleotide sequence ID" value="NZ_FNKL01000003.1"/>
</dbReference>
<evidence type="ECO:0000313" key="2">
    <source>
        <dbReference type="EMBL" id="SDQ79050.1"/>
    </source>
</evidence>
<accession>A0A1H1DRS5</accession>
<keyword evidence="1" id="KW-0732">Signal</keyword>
<gene>
    <name evidence="2" type="ORF">SAMN05421664_2601</name>
</gene>
<feature type="signal peptide" evidence="1">
    <location>
        <begin position="1"/>
        <end position="18"/>
    </location>
</feature>
<organism evidence="2 3">
    <name type="scientific">Chryseobacterium soldanellicola</name>
    <dbReference type="NCBI Taxonomy" id="311333"/>
    <lineage>
        <taxon>Bacteria</taxon>
        <taxon>Pseudomonadati</taxon>
        <taxon>Bacteroidota</taxon>
        <taxon>Flavobacteriia</taxon>
        <taxon>Flavobacteriales</taxon>
        <taxon>Weeksellaceae</taxon>
        <taxon>Chryseobacterium group</taxon>
        <taxon>Chryseobacterium</taxon>
    </lineage>
</organism>
<name>A0A1H1DRS5_9FLAO</name>
<keyword evidence="3" id="KW-1185">Reference proteome</keyword>
<dbReference type="EMBL" id="FNKL01000003">
    <property type="protein sequence ID" value="SDQ79050.1"/>
    <property type="molecule type" value="Genomic_DNA"/>
</dbReference>
<evidence type="ECO:0000313" key="3">
    <source>
        <dbReference type="Proteomes" id="UP000199627"/>
    </source>
</evidence>
<dbReference type="Proteomes" id="UP000199627">
    <property type="component" value="Unassembled WGS sequence"/>
</dbReference>
<evidence type="ECO:0008006" key="4">
    <source>
        <dbReference type="Google" id="ProtNLM"/>
    </source>
</evidence>